<dbReference type="Pfam" id="PF00892">
    <property type="entry name" value="EamA"/>
    <property type="match status" value="2"/>
</dbReference>
<comment type="caution">
    <text evidence="5">The sequence shown here is derived from an EMBL/GenBank/DDBJ whole genome shotgun (WGS) entry which is preliminary data.</text>
</comment>
<feature type="transmembrane region" description="Helical" evidence="3">
    <location>
        <begin position="268"/>
        <end position="286"/>
    </location>
</feature>
<protein>
    <submittedName>
        <fullName evidence="5">DMT family transporter</fullName>
    </submittedName>
</protein>
<feature type="domain" description="EamA" evidence="4">
    <location>
        <begin position="7"/>
        <end position="133"/>
    </location>
</feature>
<dbReference type="InterPro" id="IPR037185">
    <property type="entry name" value="EmrE-like"/>
</dbReference>
<feature type="transmembrane region" description="Helical" evidence="3">
    <location>
        <begin position="91"/>
        <end position="109"/>
    </location>
</feature>
<keyword evidence="3" id="KW-1133">Transmembrane helix</keyword>
<dbReference type="SUPFAM" id="SSF103481">
    <property type="entry name" value="Multidrug resistance efflux transporter EmrE"/>
    <property type="match status" value="1"/>
</dbReference>
<feature type="transmembrane region" description="Helical" evidence="3">
    <location>
        <begin position="152"/>
        <end position="171"/>
    </location>
</feature>
<feature type="transmembrane region" description="Helical" evidence="3">
    <location>
        <begin position="121"/>
        <end position="140"/>
    </location>
</feature>
<name>A0ABW8I9H0_9BACI</name>
<evidence type="ECO:0000313" key="6">
    <source>
        <dbReference type="Proteomes" id="UP001619911"/>
    </source>
</evidence>
<feature type="transmembrane region" description="Helical" evidence="3">
    <location>
        <begin position="183"/>
        <end position="203"/>
    </location>
</feature>
<keyword evidence="6" id="KW-1185">Reference proteome</keyword>
<sequence>MNQFRYSLFILIGASSYGFQASIVKLMTNAGYEAAHAASSQYLFGLLLLFIPFILTKRVKVNGKQTLSLFGVGILLSLTGVFYAISIQELSASVAIVLLFQFTWIGVLIESIYLRTFPSHLKIISIILLWVGTPFAAGVSPEGLGLLNNTKGLVYGFLAALMFALYLFFSGKAGKGVPTIQRSFIIAISGLLTTFLFISPAFIVDGTITDGLWKYGWPIGLFGVFVPVVFFALGTPHVDSGIAAILGAAELPAAMIGAMLIVGEQLTLGQAAGIVLILIGIGVPQWRSRKNVDSKKFSSSC</sequence>
<keyword evidence="3" id="KW-0812">Transmembrane</keyword>
<proteinExistence type="inferred from homology"/>
<evidence type="ECO:0000256" key="1">
    <source>
        <dbReference type="ARBA" id="ARBA00004127"/>
    </source>
</evidence>
<organism evidence="5 6">
    <name type="scientific">Bacillus lumedeiriae</name>
    <dbReference type="NCBI Taxonomy" id="3058829"/>
    <lineage>
        <taxon>Bacteria</taxon>
        <taxon>Bacillati</taxon>
        <taxon>Bacillota</taxon>
        <taxon>Bacilli</taxon>
        <taxon>Bacillales</taxon>
        <taxon>Bacillaceae</taxon>
        <taxon>Bacillus</taxon>
    </lineage>
</organism>
<feature type="domain" description="EamA" evidence="4">
    <location>
        <begin position="151"/>
        <end position="281"/>
    </location>
</feature>
<accession>A0ABW8I9H0</accession>
<feature type="transmembrane region" description="Helical" evidence="3">
    <location>
        <begin position="241"/>
        <end position="262"/>
    </location>
</feature>
<dbReference type="Proteomes" id="UP001619911">
    <property type="component" value="Unassembled WGS sequence"/>
</dbReference>
<dbReference type="EMBL" id="JAUIYO010000007">
    <property type="protein sequence ID" value="MFK2826137.1"/>
    <property type="molecule type" value="Genomic_DNA"/>
</dbReference>
<evidence type="ECO:0000256" key="2">
    <source>
        <dbReference type="ARBA" id="ARBA00007362"/>
    </source>
</evidence>
<feature type="transmembrane region" description="Helical" evidence="3">
    <location>
        <begin position="215"/>
        <end position="234"/>
    </location>
</feature>
<comment type="similarity">
    <text evidence="2">Belongs to the EamA transporter family.</text>
</comment>
<evidence type="ECO:0000256" key="3">
    <source>
        <dbReference type="SAM" id="Phobius"/>
    </source>
</evidence>
<dbReference type="InterPro" id="IPR000620">
    <property type="entry name" value="EamA_dom"/>
</dbReference>
<gene>
    <name evidence="5" type="ORF">QYG89_10720</name>
</gene>
<feature type="transmembrane region" description="Helical" evidence="3">
    <location>
        <begin position="37"/>
        <end position="55"/>
    </location>
</feature>
<feature type="transmembrane region" description="Helical" evidence="3">
    <location>
        <begin position="67"/>
        <end position="85"/>
    </location>
</feature>
<evidence type="ECO:0000259" key="4">
    <source>
        <dbReference type="Pfam" id="PF00892"/>
    </source>
</evidence>
<keyword evidence="3" id="KW-0472">Membrane</keyword>
<evidence type="ECO:0000313" key="5">
    <source>
        <dbReference type="EMBL" id="MFK2826137.1"/>
    </source>
</evidence>
<dbReference type="RefSeq" id="WP_404317101.1">
    <property type="nucleotide sequence ID" value="NZ_JAUIYO010000007.1"/>
</dbReference>
<comment type="subcellular location">
    <subcellularLocation>
        <location evidence="1">Endomembrane system</location>
        <topology evidence="1">Multi-pass membrane protein</topology>
    </subcellularLocation>
</comment>
<reference evidence="5 6" key="1">
    <citation type="submission" date="2023-07" db="EMBL/GenBank/DDBJ databases">
        <title>Bacillus lucianemedeirus sp. nov, a new species isolated from an immunobiological production facility.</title>
        <authorList>
            <person name="Costa L.V."/>
            <person name="Miranda R.V.S.L."/>
            <person name="Brandao M.L.L."/>
            <person name="Reis C.M.F."/>
            <person name="Frazao A.M."/>
            <person name="Cruz F.V."/>
            <person name="Baio P.V.P."/>
            <person name="Veras J.F.C."/>
            <person name="Ramos J.N."/>
            <person name="Vieira V."/>
        </authorList>
    </citation>
    <scope>NUCLEOTIDE SEQUENCE [LARGE SCALE GENOMIC DNA]</scope>
    <source>
        <strain evidence="5 6">B190/17</strain>
    </source>
</reference>